<feature type="region of interest" description="Disordered" evidence="2">
    <location>
        <begin position="35"/>
        <end position="61"/>
    </location>
</feature>
<evidence type="ECO:0000313" key="4">
    <source>
        <dbReference type="EMBL" id="MCJ0764721.1"/>
    </source>
</evidence>
<organism evidence="4 5">
    <name type="scientific">Variovorax terrae</name>
    <dbReference type="NCBI Taxonomy" id="2923278"/>
    <lineage>
        <taxon>Bacteria</taxon>
        <taxon>Pseudomonadati</taxon>
        <taxon>Pseudomonadota</taxon>
        <taxon>Betaproteobacteria</taxon>
        <taxon>Burkholderiales</taxon>
        <taxon>Comamonadaceae</taxon>
        <taxon>Variovorax</taxon>
    </lineage>
</organism>
<dbReference type="EMBL" id="JALGBI010000002">
    <property type="protein sequence ID" value="MCJ0764721.1"/>
    <property type="molecule type" value="Genomic_DNA"/>
</dbReference>
<dbReference type="Proteomes" id="UP001139447">
    <property type="component" value="Unassembled WGS sequence"/>
</dbReference>
<comment type="subcellular location">
    <subcellularLocation>
        <location evidence="1">Cell outer membrane</location>
    </subcellularLocation>
</comment>
<dbReference type="Gene3D" id="2.40.160.10">
    <property type="entry name" value="Porin"/>
    <property type="match status" value="2"/>
</dbReference>
<evidence type="ECO:0000313" key="5">
    <source>
        <dbReference type="Proteomes" id="UP001139447"/>
    </source>
</evidence>
<feature type="chain" id="PRO_5040985371" description="Outer membrane protein beta-barrel domain-containing protein" evidence="3">
    <location>
        <begin position="33"/>
        <end position="1086"/>
    </location>
</feature>
<accession>A0A9X2AS04</accession>
<dbReference type="InterPro" id="IPR023614">
    <property type="entry name" value="Porin_dom_sf"/>
</dbReference>
<evidence type="ECO:0000256" key="1">
    <source>
        <dbReference type="ARBA" id="ARBA00004442"/>
    </source>
</evidence>
<feature type="compositionally biased region" description="Low complexity" evidence="2">
    <location>
        <begin position="658"/>
        <end position="672"/>
    </location>
</feature>
<dbReference type="SUPFAM" id="SSF56935">
    <property type="entry name" value="Porins"/>
    <property type="match status" value="2"/>
</dbReference>
<dbReference type="InterPro" id="IPR011250">
    <property type="entry name" value="OMP/PagP_B-barrel"/>
</dbReference>
<reference evidence="4" key="1">
    <citation type="submission" date="2022-03" db="EMBL/GenBank/DDBJ databases">
        <authorList>
            <person name="Woo C.Y."/>
        </authorList>
    </citation>
    <scope>NUCLEOTIDE SEQUENCE</scope>
    <source>
        <strain evidence="4">CYS-02</strain>
    </source>
</reference>
<name>A0A9X2AS04_9BURK</name>
<protein>
    <recommendedName>
        <fullName evidence="6">Outer membrane protein beta-barrel domain-containing protein</fullName>
    </recommendedName>
</protein>
<proteinExistence type="predicted"/>
<evidence type="ECO:0008006" key="6">
    <source>
        <dbReference type="Google" id="ProtNLM"/>
    </source>
</evidence>
<dbReference type="RefSeq" id="WP_243307642.1">
    <property type="nucleotide sequence ID" value="NZ_JALGBI010000002.1"/>
</dbReference>
<evidence type="ECO:0000256" key="3">
    <source>
        <dbReference type="SAM" id="SignalP"/>
    </source>
</evidence>
<evidence type="ECO:0000256" key="2">
    <source>
        <dbReference type="SAM" id="MobiDB-lite"/>
    </source>
</evidence>
<gene>
    <name evidence="4" type="ORF">MMF98_16010</name>
</gene>
<dbReference type="SUPFAM" id="SSF56925">
    <property type="entry name" value="OMPA-like"/>
    <property type="match status" value="1"/>
</dbReference>
<keyword evidence="3" id="KW-0732">Signal</keyword>
<sequence>MKPIKPGTPGASLPHLTPVALAMALMQGMAMAQPAQNTTSADVPDATSLFETGGQQGIGPRPFTSFFERLSTPVDKILIKVAGNNLSADGVTGTDVNLQLLDGKGMPLAVDVDVTIEVDGGARILLPGRKTSESGADRGDIDRIQPGIQYTVKNGALAFKLIAPYKPDPVTLKVSVKGVVEKVIVRYVPDLREMLAVGLVEGRLRSDKFDPRVIVPVRENDGFDNELRGFTKDFNGGRTNLGARAAMYLKGKVKGDYLLTLAYDSDKDTRKILFQDVDPNAFYPVYGDSSVRGVDAQSSGKLYVRIDNKLSYLLYGDFTTIDANPARSLSQYSRSLSGLRAHYEEGRITGNAFLAQQTSRQVIDEFPARGVSGPYSVSNPNGVTGSEKVEIVVRDRNQTSLILKTTALTRNADYEFEPFSGQILFKSPVPSYDDQLNPVSIRVTYEVDQGGEKFLVYGGDARLKLSDVLSVGVSMAKDRNPAAPYEITGANLHLKLSQHTEVIAEVAHTNSVVNTNASGYNANTSSNFINRSGEMTGSAARVEVRHSDEDMRLRGYAVRATDGFNNTAGGITGGRSEYGASGAYKVNRRLTLNGEYIHSEDDIADTRRDASSVGADLKLSDRLTVGGGVRRVSQNAASLTSLTGNTCSSGTGGGSSGYNNGYGINQQGNQQIDPATGQPVVCSPTTLSATTTAPVGLDRTSLYGRATYRLTDTVMLSGELQREFGTDSTTLYRLGADWQVAEKTRLYSRLEHSRSWGGAYGLGVGAASDSFAMGIDTQYMQDGSLFSEYRLLDGDSGKTVQAALGLRNGWRLAEGLRMLTSVERVTGPTGNASAAGVGLEYTASELWKGSGRMEWRQDANNTNWLLTLGLARKLDSDWTMLARDYANLVQPRTAAGSNKRQNRFQVGFAYRPVDNNKFDALGLYERKVDNDLSAGTDSRTDIISLRTNYHPSRPWWLSGRYAYKQVNELLLGTVNDSYRAQLFGARVTYDITNRWSIGALFSVLQGQGGARQYAYGLEAGYVLMDNLLVTVGYNWRGFSDKDLTASDYTNRGWVLGVRYKFDEDLFRKNDPTVNKTLNPTAAPAQP</sequence>
<feature type="region of interest" description="Disordered" evidence="2">
    <location>
        <begin position="658"/>
        <end position="678"/>
    </location>
</feature>
<comment type="caution">
    <text evidence="4">The sequence shown here is derived from an EMBL/GenBank/DDBJ whole genome shotgun (WGS) entry which is preliminary data.</text>
</comment>
<keyword evidence="5" id="KW-1185">Reference proteome</keyword>
<feature type="signal peptide" evidence="3">
    <location>
        <begin position="1"/>
        <end position="32"/>
    </location>
</feature>
<dbReference type="AlphaFoldDB" id="A0A9X2AS04"/>
<dbReference type="GO" id="GO:0009279">
    <property type="term" value="C:cell outer membrane"/>
    <property type="evidence" value="ECO:0007669"/>
    <property type="project" value="UniProtKB-SubCell"/>
</dbReference>